<dbReference type="KEGG" id="raj:RA11412_2356"/>
<feature type="binding site" description="axial binding residue" evidence="9">
    <location>
        <position position="203"/>
    </location>
    <ligand>
        <name>Fe-coproporphyrin III</name>
        <dbReference type="ChEBI" id="CHEBI:68438"/>
    </ligand>
    <ligandPart>
        <name>Fe</name>
        <dbReference type="ChEBI" id="CHEBI:18248"/>
    </ligandPart>
</feature>
<dbReference type="RefSeq" id="WP_128087976.1">
    <property type="nucleotide sequence ID" value="NZ_CBDEQU010000003.1"/>
</dbReference>
<comment type="pathway">
    <text evidence="9">Porphyrin-containing compound metabolism; protoheme biosynthesis.</text>
</comment>
<evidence type="ECO:0000256" key="4">
    <source>
        <dbReference type="ARBA" id="ARBA00023004"/>
    </source>
</evidence>
<dbReference type="GeneID" id="93862603"/>
<organism evidence="11 12">
    <name type="scientific">Rothia aeria</name>
    <dbReference type="NCBI Taxonomy" id="172042"/>
    <lineage>
        <taxon>Bacteria</taxon>
        <taxon>Bacillati</taxon>
        <taxon>Actinomycetota</taxon>
        <taxon>Actinomycetes</taxon>
        <taxon>Micrococcales</taxon>
        <taxon>Micrococcaceae</taxon>
        <taxon>Rothia</taxon>
    </lineage>
</organism>
<comment type="cofactor">
    <cofactor evidence="9">
        <name>Fe-coproporphyrin III</name>
        <dbReference type="ChEBI" id="CHEBI:68438"/>
    </cofactor>
    <text evidence="9">Fe-coproporphyrin III acts as both substrate and redox cofactor.</text>
</comment>
<keyword evidence="12" id="KW-1185">Reference proteome</keyword>
<protein>
    <recommendedName>
        <fullName evidence="1 9">Coproheme decarboxylase</fullName>
        <ecNumber evidence="8 9">1.3.98.5</ecNumber>
    </recommendedName>
    <alternativeName>
        <fullName evidence="5 9">Coproheme III oxidative decarboxylase</fullName>
    </alternativeName>
    <alternativeName>
        <fullName evidence="6 9">Hydrogen peroxide-dependent heme synthase</fullName>
    </alternativeName>
</protein>
<evidence type="ECO:0000313" key="12">
    <source>
        <dbReference type="Proteomes" id="UP000250241"/>
    </source>
</evidence>
<evidence type="ECO:0000256" key="7">
    <source>
        <dbReference type="ARBA" id="ARBA00049896"/>
    </source>
</evidence>
<keyword evidence="4 9" id="KW-0408">Iron</keyword>
<dbReference type="GO" id="GO:0006785">
    <property type="term" value="P:heme B biosynthetic process"/>
    <property type="evidence" value="ECO:0007669"/>
    <property type="project" value="UniProtKB-UniRule"/>
</dbReference>
<comment type="function">
    <text evidence="9">Involved in coproporphyrin-dependent heme b biosynthesis. Catalyzes the decarboxylation of Fe-coproporphyrin III (coproheme) to heme b (protoheme IX), the last step of the pathway. The reaction occurs in a stepwise manner with a three-propionate intermediate.</text>
</comment>
<dbReference type="GO" id="GO:0020037">
    <property type="term" value="F:heme binding"/>
    <property type="evidence" value="ECO:0007669"/>
    <property type="project" value="InterPro"/>
</dbReference>
<dbReference type="InterPro" id="IPR011008">
    <property type="entry name" value="Dimeric_a/b-barrel"/>
</dbReference>
<keyword evidence="3 9" id="KW-0479">Metal-binding</keyword>
<dbReference type="AlphaFoldDB" id="A0A2Z5R1J3"/>
<feature type="active site" evidence="9">
    <location>
        <position position="180"/>
    </location>
</feature>
<comment type="catalytic activity">
    <reaction evidence="7">
        <text>Fe-coproporphyrin III + 2 H2O2 + 2 H(+) = heme b + 2 CO2 + 4 H2O</text>
        <dbReference type="Rhea" id="RHEA:56516"/>
        <dbReference type="ChEBI" id="CHEBI:15377"/>
        <dbReference type="ChEBI" id="CHEBI:15378"/>
        <dbReference type="ChEBI" id="CHEBI:16240"/>
        <dbReference type="ChEBI" id="CHEBI:16526"/>
        <dbReference type="ChEBI" id="CHEBI:60344"/>
        <dbReference type="ChEBI" id="CHEBI:68438"/>
        <dbReference type="EC" id="1.3.98.5"/>
    </reaction>
    <physiologicalReaction direction="left-to-right" evidence="7">
        <dbReference type="Rhea" id="RHEA:56517"/>
    </physiologicalReaction>
</comment>
<dbReference type="EC" id="1.3.98.5" evidence="8 9"/>
<comment type="catalytic activity">
    <reaction evidence="9">
        <text>harderoheme III + H2O2 + H(+) = heme b + CO2 + 2 H2O</text>
        <dbReference type="Rhea" id="RHEA:57944"/>
        <dbReference type="ChEBI" id="CHEBI:15377"/>
        <dbReference type="ChEBI" id="CHEBI:15378"/>
        <dbReference type="ChEBI" id="CHEBI:16240"/>
        <dbReference type="ChEBI" id="CHEBI:16526"/>
        <dbReference type="ChEBI" id="CHEBI:60344"/>
        <dbReference type="ChEBI" id="CHEBI:142463"/>
    </reaction>
</comment>
<dbReference type="Gene3D" id="3.30.70.1030">
    <property type="entry name" value="Apc35880, domain 1"/>
    <property type="match status" value="2"/>
</dbReference>
<evidence type="ECO:0000256" key="8">
    <source>
        <dbReference type="ARBA" id="ARBA00050019"/>
    </source>
</evidence>
<dbReference type="EMBL" id="AP017895">
    <property type="protein sequence ID" value="BAV88655.1"/>
    <property type="molecule type" value="Genomic_DNA"/>
</dbReference>
<evidence type="ECO:0000256" key="6">
    <source>
        <dbReference type="ARBA" id="ARBA00030236"/>
    </source>
</evidence>
<evidence type="ECO:0000256" key="3">
    <source>
        <dbReference type="ARBA" id="ARBA00022723"/>
    </source>
</evidence>
<reference evidence="11 12" key="1">
    <citation type="submission" date="2016-10" db="EMBL/GenBank/DDBJ databases">
        <title>Genome sequence of Rothia aeria strain JCM11412.</title>
        <authorList>
            <person name="Nambu T."/>
        </authorList>
    </citation>
    <scope>NUCLEOTIDE SEQUENCE [LARGE SCALE GENOMIC DNA]</scope>
    <source>
        <strain evidence="11 12">JCM 11412</strain>
    </source>
</reference>
<gene>
    <name evidence="9" type="primary">chdC</name>
    <name evidence="11" type="ORF">RA11412_2356</name>
</gene>
<evidence type="ECO:0000256" key="10">
    <source>
        <dbReference type="SAM" id="MobiDB-lite"/>
    </source>
</evidence>
<comment type="catalytic activity">
    <reaction evidence="9">
        <text>Fe-coproporphyrin III + H2O2 + H(+) = harderoheme III + CO2 + 2 H2O</text>
        <dbReference type="Rhea" id="RHEA:57940"/>
        <dbReference type="ChEBI" id="CHEBI:15377"/>
        <dbReference type="ChEBI" id="CHEBI:15378"/>
        <dbReference type="ChEBI" id="CHEBI:16240"/>
        <dbReference type="ChEBI" id="CHEBI:16526"/>
        <dbReference type="ChEBI" id="CHEBI:68438"/>
        <dbReference type="ChEBI" id="CHEBI:142463"/>
    </reaction>
</comment>
<dbReference type="Proteomes" id="UP000250241">
    <property type="component" value="Chromosome"/>
</dbReference>
<dbReference type="InterPro" id="IPR010644">
    <property type="entry name" value="ChdC/CLD"/>
</dbReference>
<feature type="region of interest" description="Disordered" evidence="10">
    <location>
        <begin position="1"/>
        <end position="54"/>
    </location>
</feature>
<keyword evidence="2 9" id="KW-0349">Heme</keyword>
<name>A0A2Z5R1J3_9MICC</name>
<dbReference type="PANTHER" id="PTHR36843">
    <property type="entry name" value="HEME-DEPENDENT PEROXIDASE YWFI-RELATED"/>
    <property type="match status" value="1"/>
</dbReference>
<feature type="compositionally biased region" description="Gly residues" evidence="10">
    <location>
        <begin position="20"/>
        <end position="29"/>
    </location>
</feature>
<accession>A0A2Z5R1J3</accession>
<dbReference type="GO" id="GO:0046872">
    <property type="term" value="F:metal ion binding"/>
    <property type="evidence" value="ECO:0007669"/>
    <property type="project" value="UniProtKB-KW"/>
</dbReference>
<dbReference type="HAMAP" id="MF_02244">
    <property type="entry name" value="Coproheme_decarbox_2"/>
    <property type="match status" value="1"/>
</dbReference>
<dbReference type="GO" id="GO:0016634">
    <property type="term" value="F:oxidoreductase activity, acting on the CH-CH group of donors, oxygen as acceptor"/>
    <property type="evidence" value="ECO:0007669"/>
    <property type="project" value="UniProtKB-UniRule"/>
</dbReference>
<keyword evidence="9" id="KW-0350">Heme biosynthesis</keyword>
<evidence type="ECO:0000256" key="5">
    <source>
        <dbReference type="ARBA" id="ARBA00029882"/>
    </source>
</evidence>
<proteinExistence type="inferred from homology"/>
<keyword evidence="9" id="KW-0560">Oxidoreductase</keyword>
<comment type="similarity">
    <text evidence="9">Belongs to the ChdC family. Type 2 subfamily.</text>
</comment>
<dbReference type="SUPFAM" id="SSF54909">
    <property type="entry name" value="Dimeric alpha+beta barrel"/>
    <property type="match status" value="1"/>
</dbReference>
<sequence length="278" mass="31081">MSQESHHDAHSHGAPAGGSHAHGGHGPHGAYGDRPAHGYGSQQHSPAEENKRGRENGEKLFYTLYTVFARDGVRPEGASSPAAIAEFEELTQELANDGVTVRGLYDVSAMRNNADVMVWTHGSAPEKLQEAVRKIRRTALFGATTIVWSTMGVHRDAEFTRNHAPAYSRGKAPEAWVCVYPFVRSYDWYYMNPQRRAEMLKNHGMKAIDFPQVLANTVATFGLNDYEWVLALEAPELVDLVDMMRHFRNTEARLYVREEIPFYTGRRIPAADVAEVLA</sequence>
<evidence type="ECO:0000256" key="1">
    <source>
        <dbReference type="ARBA" id="ARBA00014413"/>
    </source>
</evidence>
<dbReference type="Pfam" id="PF06778">
    <property type="entry name" value="Chlor_dismutase"/>
    <property type="match status" value="1"/>
</dbReference>
<dbReference type="NCBIfam" id="NF042928">
    <property type="entry name" value="HemQ_actino"/>
    <property type="match status" value="1"/>
</dbReference>
<feature type="compositionally biased region" description="Basic and acidic residues" evidence="10">
    <location>
        <begin position="1"/>
        <end position="11"/>
    </location>
</feature>
<evidence type="ECO:0000313" key="11">
    <source>
        <dbReference type="EMBL" id="BAV88655.1"/>
    </source>
</evidence>
<evidence type="ECO:0000256" key="9">
    <source>
        <dbReference type="HAMAP-Rule" id="MF_02244"/>
    </source>
</evidence>
<dbReference type="PANTHER" id="PTHR36843:SF1">
    <property type="entry name" value="COPROHEME DECARBOXYLASE"/>
    <property type="match status" value="1"/>
</dbReference>
<evidence type="ECO:0000256" key="2">
    <source>
        <dbReference type="ARBA" id="ARBA00022617"/>
    </source>
</evidence>